<keyword evidence="2" id="KW-1185">Reference proteome</keyword>
<proteinExistence type="predicted"/>
<evidence type="ECO:0008006" key="3">
    <source>
        <dbReference type="Google" id="ProtNLM"/>
    </source>
</evidence>
<name>A0A285P5Y7_9BACI</name>
<dbReference type="STRING" id="586416.GZ22_01985"/>
<dbReference type="Proteomes" id="UP000219356">
    <property type="component" value="Unassembled WGS sequence"/>
</dbReference>
<dbReference type="EMBL" id="OBEK01000004">
    <property type="protein sequence ID" value="SNZ15291.1"/>
    <property type="molecule type" value="Genomic_DNA"/>
</dbReference>
<gene>
    <name evidence="1" type="ORF">SAMN05421503_2596</name>
</gene>
<dbReference type="AlphaFoldDB" id="A0A285P5Y7"/>
<accession>A0A285P5Y7</accession>
<dbReference type="OrthoDB" id="7944398at2"/>
<reference evidence="2" key="1">
    <citation type="submission" date="2017-09" db="EMBL/GenBank/DDBJ databases">
        <authorList>
            <person name="Varghese N."/>
            <person name="Submissions S."/>
        </authorList>
    </citation>
    <scope>NUCLEOTIDE SEQUENCE [LARGE SCALE GENOMIC DNA]</scope>
    <source>
        <strain evidence="2">CGMCC 1.8913</strain>
    </source>
</reference>
<protein>
    <recommendedName>
        <fullName evidence="3">Serine/threonine protein phosphatase PrpC</fullName>
    </recommendedName>
</protein>
<dbReference type="RefSeq" id="WP_097042744.1">
    <property type="nucleotide sequence ID" value="NZ_OBEK01000004.1"/>
</dbReference>
<evidence type="ECO:0000313" key="2">
    <source>
        <dbReference type="Proteomes" id="UP000219356"/>
    </source>
</evidence>
<organism evidence="1 2">
    <name type="scientific">Terribacillus aidingensis</name>
    <dbReference type="NCBI Taxonomy" id="586416"/>
    <lineage>
        <taxon>Bacteria</taxon>
        <taxon>Bacillati</taxon>
        <taxon>Bacillota</taxon>
        <taxon>Bacilli</taxon>
        <taxon>Bacillales</taxon>
        <taxon>Bacillaceae</taxon>
        <taxon>Terribacillus</taxon>
    </lineage>
</organism>
<evidence type="ECO:0000313" key="1">
    <source>
        <dbReference type="EMBL" id="SNZ15291.1"/>
    </source>
</evidence>
<sequence length="260" mass="29023">MEALEQMYSYSWNGEVKSYLDQVDLSSYQHMWIGRFGGSILHGAHKNENACLILTGPDWELAVIMGAQHTVESAAFIADSLMLRQRKIIETLDEDTSSAMKKIDSFLMSMFNSVRFRSTAAKVNGNSSCLISVRKAGYLYWLSIGDNALFLLPPSEAHTSSVQMNQQHRSGWIGADNTFDQEVPAYNMGIIPLSKGRNSILLTTSGLQRFPVSPYKNPSRVQRAFTKSESVPRFLHRLLTNAQSAGAVESITLIGWEIHI</sequence>